<evidence type="ECO:0000313" key="4">
    <source>
        <dbReference type="EMBL" id="GBF93335.1"/>
    </source>
</evidence>
<dbReference type="Pfam" id="PF01016">
    <property type="entry name" value="Ribosomal_L27"/>
    <property type="match status" value="1"/>
</dbReference>
<sequence>MLRALSHQLAGTSGRGLQQQLAAAALGNGGAPVWGSVEAFAPGEFTCWQGRRWATKKQGGSTKNKADSNPKYLGAKMSDGQLAFPGQIIVKQRGLRFKPGEGVGVGVDHTLFAKAVGAIKFSRVTERQPGRPPRLLRLVSVLPLQGDYSPGYADKAAAMVAARNAHRHAMLGLRAKFG</sequence>
<dbReference type="STRING" id="307507.A0A2V0P8C1"/>
<organism evidence="4 5">
    <name type="scientific">Raphidocelis subcapitata</name>
    <dbReference type="NCBI Taxonomy" id="307507"/>
    <lineage>
        <taxon>Eukaryota</taxon>
        <taxon>Viridiplantae</taxon>
        <taxon>Chlorophyta</taxon>
        <taxon>core chlorophytes</taxon>
        <taxon>Chlorophyceae</taxon>
        <taxon>CS clade</taxon>
        <taxon>Sphaeropleales</taxon>
        <taxon>Selenastraceae</taxon>
        <taxon>Raphidocelis</taxon>
    </lineage>
</organism>
<evidence type="ECO:0000313" key="5">
    <source>
        <dbReference type="Proteomes" id="UP000247498"/>
    </source>
</evidence>
<dbReference type="AlphaFoldDB" id="A0A2V0P8C1"/>
<dbReference type="GO" id="GO:0006412">
    <property type="term" value="P:translation"/>
    <property type="evidence" value="ECO:0007669"/>
    <property type="project" value="InterPro"/>
</dbReference>
<dbReference type="PRINTS" id="PR00063">
    <property type="entry name" value="RIBOSOMALL27"/>
</dbReference>
<dbReference type="PANTHER" id="PTHR15893:SF0">
    <property type="entry name" value="LARGE RIBOSOMAL SUBUNIT PROTEIN BL27M"/>
    <property type="match status" value="1"/>
</dbReference>
<dbReference type="GO" id="GO:0005840">
    <property type="term" value="C:ribosome"/>
    <property type="evidence" value="ECO:0007669"/>
    <property type="project" value="UniProtKB-KW"/>
</dbReference>
<dbReference type="Proteomes" id="UP000247498">
    <property type="component" value="Unassembled WGS sequence"/>
</dbReference>
<keyword evidence="2 4" id="KW-0689">Ribosomal protein</keyword>
<dbReference type="GO" id="GO:1990904">
    <property type="term" value="C:ribonucleoprotein complex"/>
    <property type="evidence" value="ECO:0007669"/>
    <property type="project" value="UniProtKB-KW"/>
</dbReference>
<evidence type="ECO:0000256" key="1">
    <source>
        <dbReference type="ARBA" id="ARBA00010797"/>
    </source>
</evidence>
<dbReference type="PANTHER" id="PTHR15893">
    <property type="entry name" value="RIBOSOMAL PROTEIN L27"/>
    <property type="match status" value="1"/>
</dbReference>
<protein>
    <submittedName>
        <fullName evidence="4">50S ribosomal protein L27</fullName>
    </submittedName>
</protein>
<dbReference type="OrthoDB" id="1867012at2759"/>
<proteinExistence type="inferred from homology"/>
<dbReference type="InterPro" id="IPR001684">
    <property type="entry name" value="Ribosomal_bL27"/>
</dbReference>
<dbReference type="InParanoid" id="A0A2V0P8C1"/>
<dbReference type="Gene3D" id="2.40.50.100">
    <property type="match status" value="1"/>
</dbReference>
<reference evidence="4 5" key="1">
    <citation type="journal article" date="2018" name="Sci. Rep.">
        <title>Raphidocelis subcapitata (=Pseudokirchneriella subcapitata) provides an insight into genome evolution and environmental adaptations in the Sphaeropleales.</title>
        <authorList>
            <person name="Suzuki S."/>
            <person name="Yamaguchi H."/>
            <person name="Nakajima N."/>
            <person name="Kawachi M."/>
        </authorList>
    </citation>
    <scope>NUCLEOTIDE SEQUENCE [LARGE SCALE GENOMIC DNA]</scope>
    <source>
        <strain evidence="4 5">NIES-35</strain>
    </source>
</reference>
<gene>
    <name evidence="4" type="ORF">Rsub_06373</name>
</gene>
<name>A0A2V0P8C1_9CHLO</name>
<evidence type="ECO:0000256" key="2">
    <source>
        <dbReference type="ARBA" id="ARBA00022980"/>
    </source>
</evidence>
<keyword evidence="5" id="KW-1185">Reference proteome</keyword>
<comment type="similarity">
    <text evidence="1">Belongs to the bacterial ribosomal protein bL27 family.</text>
</comment>
<dbReference type="EMBL" id="BDRX01000040">
    <property type="protein sequence ID" value="GBF93335.1"/>
    <property type="molecule type" value="Genomic_DNA"/>
</dbReference>
<accession>A0A2V0P8C1</accession>
<comment type="caution">
    <text evidence="4">The sequence shown here is derived from an EMBL/GenBank/DDBJ whole genome shotgun (WGS) entry which is preliminary data.</text>
</comment>
<evidence type="ECO:0000256" key="3">
    <source>
        <dbReference type="ARBA" id="ARBA00023274"/>
    </source>
</evidence>
<dbReference type="SUPFAM" id="SSF110324">
    <property type="entry name" value="Ribosomal L27 protein-like"/>
    <property type="match status" value="1"/>
</dbReference>
<keyword evidence="3" id="KW-0687">Ribonucleoprotein</keyword>
<dbReference type="GO" id="GO:0003735">
    <property type="term" value="F:structural constituent of ribosome"/>
    <property type="evidence" value="ECO:0007669"/>
    <property type="project" value="InterPro"/>
</dbReference>